<dbReference type="RefSeq" id="WP_172593991.1">
    <property type="nucleotide sequence ID" value="NZ_AP018005.1"/>
</dbReference>
<reference evidence="10 11" key="1">
    <citation type="submission" date="2017-03" db="EMBL/GenBank/DDBJ databases">
        <title>The genome sequence of Candidatus Rickettsiella viridis.</title>
        <authorList>
            <person name="Nikoh N."/>
            <person name="Tsuchida T."/>
            <person name="Yamaguchi K."/>
            <person name="Maeda T."/>
            <person name="Shigenobu S."/>
            <person name="Fukatsu T."/>
        </authorList>
    </citation>
    <scope>NUCLEOTIDE SEQUENCE [LARGE SCALE GENOMIC DNA]</scope>
    <source>
        <strain evidence="10 11">Ap-RA04</strain>
    </source>
</reference>
<dbReference type="InterPro" id="IPR038731">
    <property type="entry name" value="RgtA/B/C-like"/>
</dbReference>
<protein>
    <submittedName>
        <fullName evidence="10">Undecaprenyl-phosphomannose:protein mannosyltransferase</fullName>
    </submittedName>
</protein>
<dbReference type="PANTHER" id="PTHR33908">
    <property type="entry name" value="MANNOSYLTRANSFERASE YKCB-RELATED"/>
    <property type="match status" value="1"/>
</dbReference>
<dbReference type="KEGG" id="rvi:RVIR1_11520"/>
<dbReference type="InterPro" id="IPR050297">
    <property type="entry name" value="LipidA_mod_glycosyltrf_83"/>
</dbReference>
<evidence type="ECO:0000256" key="2">
    <source>
        <dbReference type="ARBA" id="ARBA00022475"/>
    </source>
</evidence>
<gene>
    <name evidence="10" type="ORF">RVIR1_11520</name>
</gene>
<feature type="transmembrane region" description="Helical" evidence="8">
    <location>
        <begin position="233"/>
        <end position="252"/>
    </location>
</feature>
<feature type="transmembrane region" description="Helical" evidence="8">
    <location>
        <begin position="301"/>
        <end position="317"/>
    </location>
</feature>
<dbReference type="GO" id="GO:0005886">
    <property type="term" value="C:plasma membrane"/>
    <property type="evidence" value="ECO:0007669"/>
    <property type="project" value="UniProtKB-SubCell"/>
</dbReference>
<evidence type="ECO:0000256" key="5">
    <source>
        <dbReference type="ARBA" id="ARBA00022692"/>
    </source>
</evidence>
<feature type="transmembrane region" description="Helical" evidence="8">
    <location>
        <begin position="329"/>
        <end position="347"/>
    </location>
</feature>
<dbReference type="GO" id="GO:0016763">
    <property type="term" value="F:pentosyltransferase activity"/>
    <property type="evidence" value="ECO:0007669"/>
    <property type="project" value="TreeGrafter"/>
</dbReference>
<keyword evidence="7 8" id="KW-0472">Membrane</keyword>
<evidence type="ECO:0000259" key="9">
    <source>
        <dbReference type="Pfam" id="PF13231"/>
    </source>
</evidence>
<evidence type="ECO:0000313" key="11">
    <source>
        <dbReference type="Proteomes" id="UP000282483"/>
    </source>
</evidence>
<keyword evidence="5 8" id="KW-0812">Transmembrane</keyword>
<feature type="transmembrane region" description="Helical" evidence="8">
    <location>
        <begin position="138"/>
        <end position="171"/>
    </location>
</feature>
<dbReference type="Proteomes" id="UP000282483">
    <property type="component" value="Chromosome"/>
</dbReference>
<keyword evidence="6 8" id="KW-1133">Transmembrane helix</keyword>
<keyword evidence="4 10" id="KW-0808">Transferase</keyword>
<accession>A0A2Z5UVG2</accession>
<dbReference type="EMBL" id="AP018005">
    <property type="protein sequence ID" value="BBB15616.1"/>
    <property type="molecule type" value="Genomic_DNA"/>
</dbReference>
<comment type="subcellular location">
    <subcellularLocation>
        <location evidence="1">Cell membrane</location>
        <topology evidence="1">Multi-pass membrane protein</topology>
    </subcellularLocation>
</comment>
<evidence type="ECO:0000256" key="4">
    <source>
        <dbReference type="ARBA" id="ARBA00022679"/>
    </source>
</evidence>
<name>A0A2Z5UVG2_9COXI</name>
<organism evidence="10 11">
    <name type="scientific">Candidatus Rickettsiella viridis</name>
    <dbReference type="NCBI Taxonomy" id="676208"/>
    <lineage>
        <taxon>Bacteria</taxon>
        <taxon>Pseudomonadati</taxon>
        <taxon>Pseudomonadota</taxon>
        <taxon>Gammaproteobacteria</taxon>
        <taxon>Legionellales</taxon>
        <taxon>Coxiellaceae</taxon>
        <taxon>Rickettsiella</taxon>
    </lineage>
</organism>
<evidence type="ECO:0000256" key="8">
    <source>
        <dbReference type="SAM" id="Phobius"/>
    </source>
</evidence>
<keyword evidence="3 10" id="KW-0328">Glycosyltransferase</keyword>
<dbReference type="AlphaFoldDB" id="A0A2Z5UVG2"/>
<feature type="transmembrane region" description="Helical" evidence="8">
    <location>
        <begin position="86"/>
        <end position="105"/>
    </location>
</feature>
<feature type="transmembrane region" description="Helical" evidence="8">
    <location>
        <begin position="183"/>
        <end position="201"/>
    </location>
</feature>
<evidence type="ECO:0000256" key="6">
    <source>
        <dbReference type="ARBA" id="ARBA00022989"/>
    </source>
</evidence>
<feature type="transmembrane region" description="Helical" evidence="8">
    <location>
        <begin position="42"/>
        <end position="74"/>
    </location>
</feature>
<feature type="transmembrane region" description="Helical" evidence="8">
    <location>
        <begin position="272"/>
        <end position="295"/>
    </location>
</feature>
<feature type="domain" description="Glycosyltransferase RgtA/B/C/D-like" evidence="9">
    <location>
        <begin position="39"/>
        <end position="199"/>
    </location>
</feature>
<keyword evidence="2" id="KW-1003">Cell membrane</keyword>
<sequence length="487" mass="55961">MFLQLFLWSFLPVFIRHAVGNDLIEALTWGHQFQWGYDKNPFLPGILAHLGGIFGFNGFGIYFIQQLFILLGVWSVRALTFELTNNSAYAFIAAVALLLCSAYNIDVQIYNDNYILQGLLPLCALFSYRGVKNNDLKYWLFSAAILGLATLAKYSAILLLPLYALYLLLCSERKKHYFSAKPYLTLLLYALILLPNLIWLYQQDFNAISYAFLARGLLNQLSYLQYLNNNLDFLLNFLIIILPSLFALLVVIEYKKNANNIYPPSSITFDAYLYSFLMGLGPIILIFILASLLSFSLHREWGSTFISFLGSAFFVFFKPRISQRSINRFTIFIVTVMLSFGLGYLIVSLKNDTGAYPGPEIAKAATQVWHEHYAKKLPYVAGDRYTAGYIGYYSADKPQVWMEWNSSTSPWIDKKKLRCEGALFIIESGHTVQHFFKGTQFPTFVRNQFPNLVQLPERSFAWYRNHTQQNPIKVHFALLPLDKNYCQ</sequence>
<keyword evidence="11" id="KW-1185">Reference proteome</keyword>
<evidence type="ECO:0000256" key="7">
    <source>
        <dbReference type="ARBA" id="ARBA00023136"/>
    </source>
</evidence>
<dbReference type="Pfam" id="PF13231">
    <property type="entry name" value="PMT_2"/>
    <property type="match status" value="1"/>
</dbReference>
<evidence type="ECO:0000256" key="1">
    <source>
        <dbReference type="ARBA" id="ARBA00004651"/>
    </source>
</evidence>
<evidence type="ECO:0000256" key="3">
    <source>
        <dbReference type="ARBA" id="ARBA00022676"/>
    </source>
</evidence>
<dbReference type="GO" id="GO:0009103">
    <property type="term" value="P:lipopolysaccharide biosynthetic process"/>
    <property type="evidence" value="ECO:0007669"/>
    <property type="project" value="UniProtKB-ARBA"/>
</dbReference>
<proteinExistence type="predicted"/>
<dbReference type="PANTHER" id="PTHR33908:SF11">
    <property type="entry name" value="MEMBRANE PROTEIN"/>
    <property type="match status" value="1"/>
</dbReference>
<evidence type="ECO:0000313" key="10">
    <source>
        <dbReference type="EMBL" id="BBB15616.1"/>
    </source>
</evidence>